<dbReference type="EMBL" id="JANPWB010000002">
    <property type="protein sequence ID" value="KAJ1209330.1"/>
    <property type="molecule type" value="Genomic_DNA"/>
</dbReference>
<sequence length="132" mass="14235">MSSSPYPPAPATSLVGSYHLLRLCHMRSTAITSTGHHCPASALRRQCGSGSILAPIPVFTFNIRRANTCPGRSRQAFNPAVRPCPRLHALALMQRGPWWQDPRTVRSLTLSSLSRGLAPRSYTTGSPGGSRA</sequence>
<gene>
    <name evidence="1" type="ORF">NDU88_004708</name>
</gene>
<reference evidence="1" key="1">
    <citation type="journal article" date="2022" name="bioRxiv">
        <title>Sequencing and chromosome-scale assembly of the giantPleurodeles waltlgenome.</title>
        <authorList>
            <person name="Brown T."/>
            <person name="Elewa A."/>
            <person name="Iarovenko S."/>
            <person name="Subramanian E."/>
            <person name="Araus A.J."/>
            <person name="Petzold A."/>
            <person name="Susuki M."/>
            <person name="Suzuki K.-i.T."/>
            <person name="Hayashi T."/>
            <person name="Toyoda A."/>
            <person name="Oliveira C."/>
            <person name="Osipova E."/>
            <person name="Leigh N.D."/>
            <person name="Simon A."/>
            <person name="Yun M.H."/>
        </authorList>
    </citation>
    <scope>NUCLEOTIDE SEQUENCE</scope>
    <source>
        <strain evidence="1">20211129_DDA</strain>
        <tissue evidence="1">Liver</tissue>
    </source>
</reference>
<keyword evidence="2" id="KW-1185">Reference proteome</keyword>
<accession>A0AAV7W5R2</accession>
<dbReference type="AlphaFoldDB" id="A0AAV7W5R2"/>
<protein>
    <submittedName>
        <fullName evidence="1">Uncharacterized protein</fullName>
    </submittedName>
</protein>
<name>A0AAV7W5R2_PLEWA</name>
<dbReference type="Proteomes" id="UP001066276">
    <property type="component" value="Chromosome 1_2"/>
</dbReference>
<evidence type="ECO:0000313" key="1">
    <source>
        <dbReference type="EMBL" id="KAJ1209330.1"/>
    </source>
</evidence>
<proteinExistence type="predicted"/>
<comment type="caution">
    <text evidence="1">The sequence shown here is derived from an EMBL/GenBank/DDBJ whole genome shotgun (WGS) entry which is preliminary data.</text>
</comment>
<evidence type="ECO:0000313" key="2">
    <source>
        <dbReference type="Proteomes" id="UP001066276"/>
    </source>
</evidence>
<organism evidence="1 2">
    <name type="scientific">Pleurodeles waltl</name>
    <name type="common">Iberian ribbed newt</name>
    <dbReference type="NCBI Taxonomy" id="8319"/>
    <lineage>
        <taxon>Eukaryota</taxon>
        <taxon>Metazoa</taxon>
        <taxon>Chordata</taxon>
        <taxon>Craniata</taxon>
        <taxon>Vertebrata</taxon>
        <taxon>Euteleostomi</taxon>
        <taxon>Amphibia</taxon>
        <taxon>Batrachia</taxon>
        <taxon>Caudata</taxon>
        <taxon>Salamandroidea</taxon>
        <taxon>Salamandridae</taxon>
        <taxon>Pleurodelinae</taxon>
        <taxon>Pleurodeles</taxon>
    </lineage>
</organism>